<reference evidence="3 4" key="1">
    <citation type="submission" date="2019-07" db="EMBL/GenBank/DDBJ databases">
        <title>Draft genome assembly of a fouling barnacle, Amphibalanus amphitrite (Darwin, 1854): The first reference genome for Thecostraca.</title>
        <authorList>
            <person name="Kim W."/>
        </authorList>
    </citation>
    <scope>NUCLEOTIDE SEQUENCE [LARGE SCALE GENOMIC DNA]</scope>
    <source>
        <strain evidence="3">SNU_AA5</strain>
        <tissue evidence="3">Soma without cirri and trophi</tissue>
    </source>
</reference>
<accession>A0A6A4VWU0</accession>
<feature type="region of interest" description="Disordered" evidence="1">
    <location>
        <begin position="1"/>
        <end position="41"/>
    </location>
</feature>
<feature type="domain" description="HAT C-terminal dimerisation" evidence="2">
    <location>
        <begin position="94"/>
        <end position="170"/>
    </location>
</feature>
<dbReference type="PANTHER" id="PTHR47611">
    <property type="entry name" value="HAT DIMERISATION DOMAIN, C-TERMINAL"/>
    <property type="match status" value="1"/>
</dbReference>
<evidence type="ECO:0000259" key="2">
    <source>
        <dbReference type="Pfam" id="PF05699"/>
    </source>
</evidence>
<name>A0A6A4VWU0_AMPAM</name>
<protein>
    <submittedName>
        <fullName evidence="3">Putative AC9 transposase</fullName>
    </submittedName>
</protein>
<evidence type="ECO:0000313" key="4">
    <source>
        <dbReference type="Proteomes" id="UP000440578"/>
    </source>
</evidence>
<dbReference type="InterPro" id="IPR008906">
    <property type="entry name" value="HATC_C_dom"/>
</dbReference>
<dbReference type="AlphaFoldDB" id="A0A6A4VWU0"/>
<dbReference type="OrthoDB" id="6381972at2759"/>
<dbReference type="InterPro" id="IPR012337">
    <property type="entry name" value="RNaseH-like_sf"/>
</dbReference>
<sequence length="173" mass="18481">MQRSRLSVGVTYATEAASTSSRQPAEVDVVQLSDSDEDEPMALAVTRPASASSAPETTEPVATTSTWGSRTSLYDFMRSAATPEAPQKSPIAKELATFLLEPALQQDADPLAFWSARRAVYPHLEVAAKNALAVPASSGPSERVFSMSGKMFSPARSRLSGDLAESMMHVKCE</sequence>
<dbReference type="Proteomes" id="UP000440578">
    <property type="component" value="Unassembled WGS sequence"/>
</dbReference>
<comment type="caution">
    <text evidence="3">The sequence shown here is derived from an EMBL/GenBank/DDBJ whole genome shotgun (WGS) entry which is preliminary data.</text>
</comment>
<dbReference type="PANTHER" id="PTHR47611:SF3">
    <property type="entry name" value="HAT C-TERMINAL DIMERISATION DOMAIN-CONTAINING PROTEIN"/>
    <property type="match status" value="1"/>
</dbReference>
<dbReference type="EMBL" id="VIIS01001591">
    <property type="protein sequence ID" value="KAF0295880.1"/>
    <property type="molecule type" value="Genomic_DNA"/>
</dbReference>
<evidence type="ECO:0000256" key="1">
    <source>
        <dbReference type="SAM" id="MobiDB-lite"/>
    </source>
</evidence>
<feature type="compositionally biased region" description="Polar residues" evidence="1">
    <location>
        <begin position="49"/>
        <end position="65"/>
    </location>
</feature>
<organism evidence="3 4">
    <name type="scientific">Amphibalanus amphitrite</name>
    <name type="common">Striped barnacle</name>
    <name type="synonym">Balanus amphitrite</name>
    <dbReference type="NCBI Taxonomy" id="1232801"/>
    <lineage>
        <taxon>Eukaryota</taxon>
        <taxon>Metazoa</taxon>
        <taxon>Ecdysozoa</taxon>
        <taxon>Arthropoda</taxon>
        <taxon>Crustacea</taxon>
        <taxon>Multicrustacea</taxon>
        <taxon>Cirripedia</taxon>
        <taxon>Thoracica</taxon>
        <taxon>Thoracicalcarea</taxon>
        <taxon>Balanomorpha</taxon>
        <taxon>Balanoidea</taxon>
        <taxon>Balanidae</taxon>
        <taxon>Amphibalaninae</taxon>
        <taxon>Amphibalanus</taxon>
    </lineage>
</organism>
<dbReference type="GO" id="GO:0046983">
    <property type="term" value="F:protein dimerization activity"/>
    <property type="evidence" value="ECO:0007669"/>
    <property type="project" value="InterPro"/>
</dbReference>
<feature type="region of interest" description="Disordered" evidence="1">
    <location>
        <begin position="46"/>
        <end position="65"/>
    </location>
</feature>
<evidence type="ECO:0000313" key="3">
    <source>
        <dbReference type="EMBL" id="KAF0295880.1"/>
    </source>
</evidence>
<gene>
    <name evidence="3" type="primary">TRAC9</name>
    <name evidence="3" type="ORF">FJT64_006596</name>
</gene>
<proteinExistence type="predicted"/>
<dbReference type="Pfam" id="PF05699">
    <property type="entry name" value="Dimer_Tnp_hAT"/>
    <property type="match status" value="1"/>
</dbReference>
<dbReference type="SUPFAM" id="SSF53098">
    <property type="entry name" value="Ribonuclease H-like"/>
    <property type="match status" value="1"/>
</dbReference>
<keyword evidence="4" id="KW-1185">Reference proteome</keyword>